<dbReference type="STRING" id="694430.Natoc_1659"/>
<dbReference type="GO" id="GO:0009062">
    <property type="term" value="P:fatty acid catabolic process"/>
    <property type="evidence" value="ECO:0007669"/>
    <property type="project" value="TreeGrafter"/>
</dbReference>
<dbReference type="KEGG" id="nou:Natoc_1659"/>
<evidence type="ECO:0000313" key="3">
    <source>
        <dbReference type="EMBL" id="AGB37464.1"/>
    </source>
</evidence>
<dbReference type="Gene3D" id="3.10.129.10">
    <property type="entry name" value="Hotdog Thioesterase"/>
    <property type="match status" value="1"/>
</dbReference>
<keyword evidence="4" id="KW-1185">Reference proteome</keyword>
<dbReference type="Proteomes" id="UP000010878">
    <property type="component" value="Chromosome"/>
</dbReference>
<name>L0JZD8_9EURY</name>
<dbReference type="InterPro" id="IPR006683">
    <property type="entry name" value="Thioestr_dom"/>
</dbReference>
<feature type="domain" description="HotDog ACOT-type" evidence="2">
    <location>
        <begin position="26"/>
        <end position="138"/>
    </location>
</feature>
<organism evidence="3 4">
    <name type="scientific">Natronococcus occultus SP4</name>
    <dbReference type="NCBI Taxonomy" id="694430"/>
    <lineage>
        <taxon>Archaea</taxon>
        <taxon>Methanobacteriati</taxon>
        <taxon>Methanobacteriota</taxon>
        <taxon>Stenosarchaea group</taxon>
        <taxon>Halobacteria</taxon>
        <taxon>Halobacteriales</taxon>
        <taxon>Natrialbaceae</taxon>
        <taxon>Natronococcus</taxon>
    </lineage>
</organism>
<dbReference type="PROSITE" id="PS51770">
    <property type="entry name" value="HOTDOG_ACOT"/>
    <property type="match status" value="1"/>
</dbReference>
<dbReference type="EMBL" id="CP003929">
    <property type="protein sequence ID" value="AGB37464.1"/>
    <property type="molecule type" value="Genomic_DNA"/>
</dbReference>
<proteinExistence type="predicted"/>
<dbReference type="PANTHER" id="PTHR11049:SF24">
    <property type="entry name" value="CYTOSOLIC ACYL COENZYME A THIOESTER HYDROLASE"/>
    <property type="match status" value="1"/>
</dbReference>
<dbReference type="InterPro" id="IPR029069">
    <property type="entry name" value="HotDog_dom_sf"/>
</dbReference>
<dbReference type="InterPro" id="IPR040170">
    <property type="entry name" value="Cytosol_ACT"/>
</dbReference>
<dbReference type="CDD" id="cd03442">
    <property type="entry name" value="BFIT_BACH"/>
    <property type="match status" value="1"/>
</dbReference>
<keyword evidence="1 3" id="KW-0378">Hydrolase</keyword>
<evidence type="ECO:0000259" key="2">
    <source>
        <dbReference type="PROSITE" id="PS51770"/>
    </source>
</evidence>
<dbReference type="eggNOG" id="arCOG00773">
    <property type="taxonomic scope" value="Archaea"/>
</dbReference>
<gene>
    <name evidence="3" type="ORF">Natoc_1659</name>
</gene>
<evidence type="ECO:0000256" key="1">
    <source>
        <dbReference type="ARBA" id="ARBA00022801"/>
    </source>
</evidence>
<dbReference type="GO" id="GO:0052816">
    <property type="term" value="F:long-chain fatty acyl-CoA hydrolase activity"/>
    <property type="evidence" value="ECO:0007669"/>
    <property type="project" value="TreeGrafter"/>
</dbReference>
<dbReference type="InterPro" id="IPR033120">
    <property type="entry name" value="HOTDOG_ACOT"/>
</dbReference>
<reference evidence="3 4" key="1">
    <citation type="submission" date="2012-11" db="EMBL/GenBank/DDBJ databases">
        <title>FINISHED of Natronococcus occultus SP4, DSM 3396.</title>
        <authorList>
            <consortium name="DOE Joint Genome Institute"/>
            <person name="Eisen J."/>
            <person name="Huntemann M."/>
            <person name="Wei C.-L."/>
            <person name="Han J."/>
            <person name="Detter J.C."/>
            <person name="Han C."/>
            <person name="Tapia R."/>
            <person name="Chen A."/>
            <person name="Kyrpides N."/>
            <person name="Mavromatis K."/>
            <person name="Markowitz V."/>
            <person name="Szeto E."/>
            <person name="Ivanova N."/>
            <person name="Mikhailova N."/>
            <person name="Ovchinnikova G."/>
            <person name="Pagani I."/>
            <person name="Pati A."/>
            <person name="Goodwin L."/>
            <person name="Nordberg H.P."/>
            <person name="Cantor M.N."/>
            <person name="Hua S.X."/>
            <person name="Woyke T."/>
            <person name="Eisen J."/>
            <person name="Klenk H.-P."/>
            <person name="Klenk H.-P."/>
        </authorList>
    </citation>
    <scope>NUCLEOTIDE SEQUENCE [LARGE SCALE GENOMIC DNA]</scope>
    <source>
        <strain evidence="3 4">SP4</strain>
    </source>
</reference>
<dbReference type="AlphaFoldDB" id="L0JZD8"/>
<dbReference type="Pfam" id="PF03061">
    <property type="entry name" value="4HBT"/>
    <property type="match status" value="1"/>
</dbReference>
<dbReference type="PANTHER" id="PTHR11049">
    <property type="entry name" value="ACYL COENZYME A THIOESTER HYDROLASE"/>
    <property type="match status" value="1"/>
</dbReference>
<dbReference type="HOGENOM" id="CLU_050164_3_2_2"/>
<dbReference type="GO" id="GO:0005829">
    <property type="term" value="C:cytosol"/>
    <property type="evidence" value="ECO:0007669"/>
    <property type="project" value="TreeGrafter"/>
</dbReference>
<protein>
    <submittedName>
        <fullName evidence="3">Acyl-CoA hydrolase</fullName>
    </submittedName>
</protein>
<accession>L0JZD8</accession>
<dbReference type="SUPFAM" id="SSF54637">
    <property type="entry name" value="Thioesterase/thiol ester dehydrase-isomerase"/>
    <property type="match status" value="1"/>
</dbReference>
<sequence length="167" mass="18688">MFTADNGLPAFLTVETGNPSSMTDLLETLIENREMVQPNHANMLEVAHGGNVMKWMDEIGAMSAMRFSGETCVTARVNRMNFKRPIPVGDTAYITAYVYDAGTSSVKVRLLTEREDLRTREREKTTESYFVYVAIDEENQPTTVPELTVDTDEGERLRQAALEGENG</sequence>
<dbReference type="GO" id="GO:0006637">
    <property type="term" value="P:acyl-CoA metabolic process"/>
    <property type="evidence" value="ECO:0007669"/>
    <property type="project" value="TreeGrafter"/>
</dbReference>
<evidence type="ECO:0000313" key="4">
    <source>
        <dbReference type="Proteomes" id="UP000010878"/>
    </source>
</evidence>